<gene>
    <name evidence="1" type="ORF">ATN84_20005</name>
</gene>
<organism evidence="1 2">
    <name type="scientific">Paramesorhizobium deserti</name>
    <dbReference type="NCBI Taxonomy" id="1494590"/>
    <lineage>
        <taxon>Bacteria</taxon>
        <taxon>Pseudomonadati</taxon>
        <taxon>Pseudomonadota</taxon>
        <taxon>Alphaproteobacteria</taxon>
        <taxon>Hyphomicrobiales</taxon>
        <taxon>Phyllobacteriaceae</taxon>
        <taxon>Paramesorhizobium</taxon>
    </lineage>
</organism>
<name>A0A135HQQ7_9HYPH</name>
<evidence type="ECO:0000313" key="1">
    <source>
        <dbReference type="EMBL" id="KXF75535.1"/>
    </source>
</evidence>
<accession>A0A135HQQ7</accession>
<protein>
    <submittedName>
        <fullName evidence="1">Uncharacterized protein</fullName>
    </submittedName>
</protein>
<evidence type="ECO:0000313" key="2">
    <source>
        <dbReference type="Proteomes" id="UP000070107"/>
    </source>
</evidence>
<dbReference type="AlphaFoldDB" id="A0A135HQQ7"/>
<reference evidence="1 2" key="1">
    <citation type="submission" date="2015-11" db="EMBL/GenBank/DDBJ databases">
        <title>Draft genome sequence of Paramesorhizobium deserti A-3-E, a strain highly resistant to diverse beta-lactam antibiotics.</title>
        <authorList>
            <person name="Lv R."/>
            <person name="Yang X."/>
            <person name="Fang N."/>
            <person name="Guo J."/>
            <person name="Luo X."/>
            <person name="Peng F."/>
            <person name="Yang R."/>
            <person name="Cui Y."/>
            <person name="Fang C."/>
            <person name="Song Y."/>
        </authorList>
    </citation>
    <scope>NUCLEOTIDE SEQUENCE [LARGE SCALE GENOMIC DNA]</scope>
    <source>
        <strain evidence="1 2">A-3-E</strain>
    </source>
</reference>
<dbReference type="RefSeq" id="WP_068884738.1">
    <property type="nucleotide sequence ID" value="NZ_LNTU01000038.1"/>
</dbReference>
<keyword evidence="2" id="KW-1185">Reference proteome</keyword>
<dbReference type="Proteomes" id="UP000070107">
    <property type="component" value="Unassembled WGS sequence"/>
</dbReference>
<dbReference type="EMBL" id="LNTU01000038">
    <property type="protein sequence ID" value="KXF75535.1"/>
    <property type="molecule type" value="Genomic_DNA"/>
</dbReference>
<comment type="caution">
    <text evidence="1">The sequence shown here is derived from an EMBL/GenBank/DDBJ whole genome shotgun (WGS) entry which is preliminary data.</text>
</comment>
<dbReference type="OrthoDB" id="583588at2"/>
<proteinExistence type="predicted"/>
<sequence>MARLDELKQNLVPGKVYRREDLTRWTTSVDRDIRKLLDAGELTKLSGGVYMRPKTTSFGRAPASDRDLVETFLRDKRFLLLTPNAYNALGVGATQLYNETVVYNRKRHGRFKLGNRVYDFRMKPEFPAVATKEFLLVDLVNNLKRLAEDETQVLERAKVVARELDQGALQQAADDYGGVRAKKFFRNVFTETGAVDG</sequence>